<gene>
    <name evidence="11" type="ORF">H0A74_04820</name>
</gene>
<evidence type="ECO:0000313" key="11">
    <source>
        <dbReference type="EMBL" id="NYT52870.1"/>
    </source>
</evidence>
<evidence type="ECO:0000256" key="1">
    <source>
        <dbReference type="ARBA" id="ARBA00004772"/>
    </source>
</evidence>
<dbReference type="PANTHER" id="PTHR38042">
    <property type="entry name" value="UROPORPHYRINOGEN-III SYNTHASE, CHLOROPLASTIC"/>
    <property type="match status" value="1"/>
</dbReference>
<dbReference type="Proteomes" id="UP000525329">
    <property type="component" value="Unassembled WGS sequence"/>
</dbReference>
<dbReference type="CDD" id="cd06578">
    <property type="entry name" value="HemD"/>
    <property type="match status" value="1"/>
</dbReference>
<comment type="pathway">
    <text evidence="1 9">Porphyrin-containing compound metabolism; protoporphyrin-IX biosynthesis; coproporphyrinogen-III from 5-aminolevulinate: step 3/4.</text>
</comment>
<evidence type="ECO:0000256" key="3">
    <source>
        <dbReference type="ARBA" id="ARBA00013109"/>
    </source>
</evidence>
<keyword evidence="4 9" id="KW-0456">Lyase</keyword>
<sequence length="248" mass="27999">MNVMLTRPALQVENLQDMVVKSGNNPLFFPTLKIHPIDIKSEKNHYDVIIFISANAVEYGLKILKKISYQQVLAVGSVTAKKLSENNIIINDFPKNKASSEALLELDSVTQLNDKTILIFRGKGGRETLKQGLIKQGNQVEYVEVYERVCCDISYLHCQSLDKFLLSREGVISITSIDNMKSLIKIVNQINHVDKLKNYLLVVLSERIKIYVNSIEFDKVLVTPNTSNNGIISVLMNLNTLDKPVKYS</sequence>
<dbReference type="InterPro" id="IPR036108">
    <property type="entry name" value="4pyrrol_syn_uPrphyn_synt_sf"/>
</dbReference>
<protein>
    <recommendedName>
        <fullName evidence="7 9">Uroporphyrinogen-III synthase</fullName>
        <ecNumber evidence="3 9">4.2.1.75</ecNumber>
    </recommendedName>
</protein>
<evidence type="ECO:0000256" key="2">
    <source>
        <dbReference type="ARBA" id="ARBA00008133"/>
    </source>
</evidence>
<dbReference type="GO" id="GO:0006782">
    <property type="term" value="P:protoporphyrinogen IX biosynthetic process"/>
    <property type="evidence" value="ECO:0007669"/>
    <property type="project" value="UniProtKB-UniRule"/>
</dbReference>
<dbReference type="EC" id="4.2.1.75" evidence="3 9"/>
<keyword evidence="5 9" id="KW-0627">Porphyrin biosynthesis</keyword>
<dbReference type="AlphaFoldDB" id="A0A853GDJ2"/>
<comment type="caution">
    <text evidence="11">The sequence shown here is derived from an EMBL/GenBank/DDBJ whole genome shotgun (WGS) entry which is preliminary data.</text>
</comment>
<evidence type="ECO:0000256" key="4">
    <source>
        <dbReference type="ARBA" id="ARBA00023239"/>
    </source>
</evidence>
<evidence type="ECO:0000256" key="7">
    <source>
        <dbReference type="ARBA" id="ARBA00040167"/>
    </source>
</evidence>
<accession>A0A853GDJ2</accession>
<comment type="similarity">
    <text evidence="2 9">Belongs to the uroporphyrinogen-III synthase family.</text>
</comment>
<evidence type="ECO:0000256" key="6">
    <source>
        <dbReference type="ARBA" id="ARBA00037589"/>
    </source>
</evidence>
<comment type="catalytic activity">
    <reaction evidence="8 9">
        <text>hydroxymethylbilane = uroporphyrinogen III + H2O</text>
        <dbReference type="Rhea" id="RHEA:18965"/>
        <dbReference type="ChEBI" id="CHEBI:15377"/>
        <dbReference type="ChEBI" id="CHEBI:57308"/>
        <dbReference type="ChEBI" id="CHEBI:57845"/>
        <dbReference type="EC" id="4.2.1.75"/>
    </reaction>
</comment>
<dbReference type="InterPro" id="IPR003754">
    <property type="entry name" value="4pyrrol_synth_uPrphyn_synth"/>
</dbReference>
<evidence type="ECO:0000313" key="12">
    <source>
        <dbReference type="Proteomes" id="UP000525329"/>
    </source>
</evidence>
<reference evidence="11 12" key="1">
    <citation type="submission" date="2020-05" db="EMBL/GenBank/DDBJ databases">
        <title>Horizontal transmission and recombination maintain forever young bacterial symbiont genomes.</title>
        <authorList>
            <person name="Russell S.L."/>
            <person name="Pepper-Tunick E."/>
            <person name="Svedberg J."/>
            <person name="Byrne A."/>
            <person name="Ruelas Castillo J."/>
            <person name="Vollmers C."/>
            <person name="Beinart R.A."/>
            <person name="Corbett-Detig R."/>
        </authorList>
    </citation>
    <scope>NUCLEOTIDE SEQUENCE [LARGE SCALE GENOMIC DNA]</scope>
    <source>
        <strain evidence="11">Monterey_2004</strain>
    </source>
</reference>
<dbReference type="InterPro" id="IPR039793">
    <property type="entry name" value="UROS/Hem4"/>
</dbReference>
<feature type="domain" description="Tetrapyrrole biosynthesis uroporphyrinogen III synthase" evidence="10">
    <location>
        <begin position="20"/>
        <end position="232"/>
    </location>
</feature>
<organism evidence="11 12">
    <name type="scientific">Candidatus Vesicomyosocius endoextente</name>
    <dbReference type="NCBI Taxonomy" id="2738853"/>
    <lineage>
        <taxon>Bacteria</taxon>
        <taxon>Pseudomonadati</taxon>
        <taxon>Pseudomonadota</taxon>
        <taxon>Gammaproteobacteria</taxon>
        <taxon>Candidatus Pseudothioglobaceae</taxon>
        <taxon>Candidatus Vesicomyidisocius</taxon>
    </lineage>
</organism>
<dbReference type="EMBL" id="JACCHU010000002">
    <property type="protein sequence ID" value="NYT52870.1"/>
    <property type="molecule type" value="Genomic_DNA"/>
</dbReference>
<dbReference type="Pfam" id="PF02602">
    <property type="entry name" value="HEM4"/>
    <property type="match status" value="1"/>
</dbReference>
<evidence type="ECO:0000256" key="8">
    <source>
        <dbReference type="ARBA" id="ARBA00048617"/>
    </source>
</evidence>
<dbReference type="Gene3D" id="3.40.50.10090">
    <property type="match status" value="2"/>
</dbReference>
<dbReference type="GO" id="GO:0006780">
    <property type="term" value="P:uroporphyrinogen III biosynthetic process"/>
    <property type="evidence" value="ECO:0007669"/>
    <property type="project" value="UniProtKB-UniRule"/>
</dbReference>
<dbReference type="GO" id="GO:0004852">
    <property type="term" value="F:uroporphyrinogen-III synthase activity"/>
    <property type="evidence" value="ECO:0007669"/>
    <property type="project" value="UniProtKB-UniRule"/>
</dbReference>
<evidence type="ECO:0000259" key="10">
    <source>
        <dbReference type="Pfam" id="PF02602"/>
    </source>
</evidence>
<evidence type="ECO:0000256" key="5">
    <source>
        <dbReference type="ARBA" id="ARBA00023244"/>
    </source>
</evidence>
<dbReference type="PANTHER" id="PTHR38042:SF1">
    <property type="entry name" value="UROPORPHYRINOGEN-III SYNTHASE, CHLOROPLASTIC"/>
    <property type="match status" value="1"/>
</dbReference>
<proteinExistence type="inferred from homology"/>
<evidence type="ECO:0000256" key="9">
    <source>
        <dbReference type="RuleBase" id="RU366031"/>
    </source>
</evidence>
<name>A0A853GDJ2_9GAMM</name>
<comment type="function">
    <text evidence="6 9">Catalyzes cyclization of the linear tetrapyrrole, hydroxymethylbilane, to the macrocyclic uroporphyrinogen III.</text>
</comment>
<dbReference type="UniPathway" id="UPA00251">
    <property type="reaction ID" value="UER00320"/>
</dbReference>
<dbReference type="SUPFAM" id="SSF69618">
    <property type="entry name" value="HemD-like"/>
    <property type="match status" value="1"/>
</dbReference>